<comment type="pathway">
    <text evidence="1">Cofactor biosynthesis; molybdopterin biosynthesis.</text>
</comment>
<dbReference type="SUPFAM" id="SSF53218">
    <property type="entry name" value="Molybdenum cofactor biosynthesis proteins"/>
    <property type="match status" value="1"/>
</dbReference>
<evidence type="ECO:0000256" key="1">
    <source>
        <dbReference type="RuleBase" id="RU365090"/>
    </source>
</evidence>
<comment type="function">
    <text evidence="1">Catalyzes the insertion of molybdate into adenylated molybdopterin with the concomitant release of AMP.</text>
</comment>
<protein>
    <recommendedName>
        <fullName evidence="1">Molybdopterin molybdenumtransferase</fullName>
        <ecNumber evidence="1">2.10.1.1</ecNumber>
    </recommendedName>
</protein>
<dbReference type="InterPro" id="IPR001453">
    <property type="entry name" value="MoaB/Mog_dom"/>
</dbReference>
<dbReference type="SMART" id="SM00852">
    <property type="entry name" value="MoCF_biosynth"/>
    <property type="match status" value="1"/>
</dbReference>
<keyword evidence="2" id="KW-0812">Transmembrane</keyword>
<dbReference type="PANTHER" id="PTHR10192:SF28">
    <property type="entry name" value="MOLYBDOPTERIN MOLYBDENUMTRANSFERASE"/>
    <property type="match status" value="1"/>
</dbReference>
<keyword evidence="1" id="KW-0460">Magnesium</keyword>
<dbReference type="InterPro" id="IPR038987">
    <property type="entry name" value="MoeA-like"/>
</dbReference>
<comment type="catalytic activity">
    <reaction evidence="1">
        <text>adenylyl-molybdopterin + molybdate = Mo-molybdopterin + AMP + H(+)</text>
        <dbReference type="Rhea" id="RHEA:35047"/>
        <dbReference type="ChEBI" id="CHEBI:15378"/>
        <dbReference type="ChEBI" id="CHEBI:36264"/>
        <dbReference type="ChEBI" id="CHEBI:62727"/>
        <dbReference type="ChEBI" id="CHEBI:71302"/>
        <dbReference type="ChEBI" id="CHEBI:456215"/>
    </reaction>
</comment>
<keyword evidence="2" id="KW-0472">Membrane</keyword>
<dbReference type="GO" id="GO:0005829">
    <property type="term" value="C:cytosol"/>
    <property type="evidence" value="ECO:0007669"/>
    <property type="project" value="TreeGrafter"/>
</dbReference>
<dbReference type="Pfam" id="PF00994">
    <property type="entry name" value="MoCF_biosynth"/>
    <property type="match status" value="1"/>
</dbReference>
<dbReference type="CDD" id="cd03522">
    <property type="entry name" value="MoeA_like"/>
    <property type="match status" value="1"/>
</dbReference>
<proteinExistence type="inferred from homology"/>
<feature type="transmembrane region" description="Helical" evidence="2">
    <location>
        <begin position="282"/>
        <end position="301"/>
    </location>
</feature>
<name>A0AA42J0T7_9FIRM</name>
<sequence>MKQIRTEDAVGHVLCHDITQIIKDVKKGVAFKKGHVVTEEDIPVLLSIGKEHLYIWEKDEKMLHENEAAEILYSLCDNEYISPSEVKEGKIEAIATCDGLLKVDTERLMDVNSIDQVMIATRHTNTMVHAGDKLAGTRVIPLLIEKEVMEEVKRVGGDTPLLKIMPYLHKKVGIVTTGNEVFKGRIKDAFGPVIRKKLEPFGAEVLGQRIVDDKIEMITDAIKSFLEEGADMIVCTGGMSVDPDDVTPTAIKEVGAHIVSYGAPVLPGAMFLLAYYEKDIPIMGLPGCVMYAGATVFDLVLPRLMAGEKLVKRDLVKLGHGGLCTGCKPCVYPHCSFGKGE</sequence>
<keyword evidence="5" id="KW-1185">Reference proteome</keyword>
<keyword evidence="1" id="KW-0501">Molybdenum cofactor biosynthesis</keyword>
<keyword evidence="2" id="KW-1133">Transmembrane helix</keyword>
<keyword evidence="1" id="KW-0500">Molybdenum</keyword>
<dbReference type="GO" id="GO:0061599">
    <property type="term" value="F:molybdopterin molybdotransferase activity"/>
    <property type="evidence" value="ECO:0007669"/>
    <property type="project" value="UniProtKB-UniRule"/>
</dbReference>
<gene>
    <name evidence="4" type="ORF">PBV87_08615</name>
</gene>
<evidence type="ECO:0000259" key="3">
    <source>
        <dbReference type="SMART" id="SM00852"/>
    </source>
</evidence>
<dbReference type="RefSeq" id="WP_271011906.1">
    <property type="nucleotide sequence ID" value="NZ_JAQIFT010000037.1"/>
</dbReference>
<dbReference type="PANTHER" id="PTHR10192">
    <property type="entry name" value="MOLYBDOPTERIN BIOSYNTHESIS PROTEIN"/>
    <property type="match status" value="1"/>
</dbReference>
<feature type="transmembrane region" description="Helical" evidence="2">
    <location>
        <begin position="258"/>
        <end position="276"/>
    </location>
</feature>
<comment type="cofactor">
    <cofactor evidence="1">
        <name>Mg(2+)</name>
        <dbReference type="ChEBI" id="CHEBI:18420"/>
    </cofactor>
</comment>
<dbReference type="InterPro" id="IPR036425">
    <property type="entry name" value="MoaB/Mog-like_dom_sf"/>
</dbReference>
<dbReference type="Proteomes" id="UP001169242">
    <property type="component" value="Unassembled WGS sequence"/>
</dbReference>
<dbReference type="EC" id="2.10.1.1" evidence="1"/>
<keyword evidence="1" id="KW-0479">Metal-binding</keyword>
<comment type="similarity">
    <text evidence="1">Belongs to the MoeA family.</text>
</comment>
<dbReference type="Gene3D" id="3.40.980.10">
    <property type="entry name" value="MoaB/Mog-like domain"/>
    <property type="match status" value="1"/>
</dbReference>
<keyword evidence="1" id="KW-0808">Transferase</keyword>
<evidence type="ECO:0000256" key="2">
    <source>
        <dbReference type="SAM" id="Phobius"/>
    </source>
</evidence>
<dbReference type="AlphaFoldDB" id="A0AA42J0T7"/>
<feature type="domain" description="MoaB/Mog" evidence="3">
    <location>
        <begin position="173"/>
        <end position="306"/>
    </location>
</feature>
<evidence type="ECO:0000313" key="5">
    <source>
        <dbReference type="Proteomes" id="UP001169242"/>
    </source>
</evidence>
<evidence type="ECO:0000313" key="4">
    <source>
        <dbReference type="EMBL" id="MDA3731538.1"/>
    </source>
</evidence>
<dbReference type="GO" id="GO:0046872">
    <property type="term" value="F:metal ion binding"/>
    <property type="evidence" value="ECO:0007669"/>
    <property type="project" value="UniProtKB-UniRule"/>
</dbReference>
<reference evidence="4" key="1">
    <citation type="journal article" date="2023" name="Int. J. Syst. Evol. Microbiol.">
        <title>&lt;i&gt;Holtiella tumoricola&lt;/i&gt; gen. nov. sp. nov., isolated from a human clinical sample.</title>
        <authorList>
            <person name="Allen-Vercoe E."/>
            <person name="Daigneault M.C."/>
            <person name="Vancuren S.J."/>
            <person name="Cochrane K."/>
            <person name="O'Neal L.L."/>
            <person name="Sankaranarayanan K."/>
            <person name="Lawson P.A."/>
        </authorList>
    </citation>
    <scope>NUCLEOTIDE SEQUENCE</scope>
    <source>
        <strain evidence="4">CC70A</strain>
    </source>
</reference>
<comment type="caution">
    <text evidence="4">The sequence shown here is derived from an EMBL/GenBank/DDBJ whole genome shotgun (WGS) entry which is preliminary data.</text>
</comment>
<dbReference type="Gene3D" id="3.90.105.10">
    <property type="entry name" value="Molybdopterin biosynthesis moea protein, domain 2"/>
    <property type="match status" value="1"/>
</dbReference>
<accession>A0AA42J0T7</accession>
<dbReference type="EMBL" id="JAQIFT010000037">
    <property type="protein sequence ID" value="MDA3731538.1"/>
    <property type="molecule type" value="Genomic_DNA"/>
</dbReference>
<organism evidence="4 5">
    <name type="scientific">Holtiella tumoricola</name>
    <dbReference type="NCBI Taxonomy" id="3018743"/>
    <lineage>
        <taxon>Bacteria</taxon>
        <taxon>Bacillati</taxon>
        <taxon>Bacillota</taxon>
        <taxon>Clostridia</taxon>
        <taxon>Lachnospirales</taxon>
        <taxon>Cellulosilyticaceae</taxon>
        <taxon>Holtiella</taxon>
    </lineage>
</organism>
<dbReference type="GO" id="GO:0006777">
    <property type="term" value="P:Mo-molybdopterin cofactor biosynthetic process"/>
    <property type="evidence" value="ECO:0007669"/>
    <property type="project" value="UniProtKB-UniRule"/>
</dbReference>